<evidence type="ECO:0000313" key="2">
    <source>
        <dbReference type="Proteomes" id="UP001397290"/>
    </source>
</evidence>
<dbReference type="AlphaFoldDB" id="A0AAW0RIX8"/>
<reference evidence="1 2" key="1">
    <citation type="submission" date="2020-02" db="EMBL/GenBank/DDBJ databases">
        <title>Comparative genomics of the hypocrealean fungal genus Beauvera.</title>
        <authorList>
            <person name="Showalter D.N."/>
            <person name="Bushley K.E."/>
            <person name="Rehner S.A."/>
        </authorList>
    </citation>
    <scope>NUCLEOTIDE SEQUENCE [LARGE SCALE GENOMIC DNA]</scope>
    <source>
        <strain evidence="1 2">ARSEF4384</strain>
    </source>
</reference>
<dbReference type="Gene3D" id="3.60.21.10">
    <property type="match status" value="1"/>
</dbReference>
<dbReference type="PANTHER" id="PTHR12905:SF18">
    <property type="entry name" value="ESTER HYDROLASE, PUTATIVE (AFU_ORTHOLOGUE AFUA_4G03130)-RELATED"/>
    <property type="match status" value="1"/>
</dbReference>
<feature type="non-terminal residue" evidence="1">
    <location>
        <position position="1"/>
    </location>
</feature>
<gene>
    <name evidence="1" type="ORF">G3M48_009295</name>
</gene>
<protein>
    <recommendedName>
        <fullName evidence="3">Calcineurin-like phosphoesterase domain-containing protein</fullName>
    </recommendedName>
</protein>
<comment type="caution">
    <text evidence="1">The sequence shown here is derived from an EMBL/GenBank/DDBJ whole genome shotgun (WGS) entry which is preliminary data.</text>
</comment>
<evidence type="ECO:0000313" key="1">
    <source>
        <dbReference type="EMBL" id="KAK8142132.1"/>
    </source>
</evidence>
<dbReference type="Proteomes" id="UP001397290">
    <property type="component" value="Unassembled WGS sequence"/>
</dbReference>
<dbReference type="InterPro" id="IPR029052">
    <property type="entry name" value="Metallo-depent_PP-like"/>
</dbReference>
<dbReference type="EMBL" id="JAAHCF010000748">
    <property type="protein sequence ID" value="KAK8142132.1"/>
    <property type="molecule type" value="Genomic_DNA"/>
</dbReference>
<evidence type="ECO:0008006" key="3">
    <source>
        <dbReference type="Google" id="ProtNLM"/>
    </source>
</evidence>
<sequence>ARFPCADCNSFQYTPVTQPWYNRVPPQTDILVTHTPPKHHLDLDLGCPYLLREVWRVKPRLHVFGHCHWAYGQEPIYFDEMQTAYETLLSRPRRGPIMDFFPNRSWIYMWQIVYYGVQAVVWNWLMGGPRGNQGSIMVNAAQMYGDTGRIKSRAVVVDI</sequence>
<name>A0AAW0RIX8_9HYPO</name>
<keyword evidence="2" id="KW-1185">Reference proteome</keyword>
<organism evidence="1 2">
    <name type="scientific">Beauveria asiatica</name>
    <dbReference type="NCBI Taxonomy" id="1069075"/>
    <lineage>
        <taxon>Eukaryota</taxon>
        <taxon>Fungi</taxon>
        <taxon>Dikarya</taxon>
        <taxon>Ascomycota</taxon>
        <taxon>Pezizomycotina</taxon>
        <taxon>Sordariomycetes</taxon>
        <taxon>Hypocreomycetidae</taxon>
        <taxon>Hypocreales</taxon>
        <taxon>Cordycipitaceae</taxon>
        <taxon>Beauveria</taxon>
    </lineage>
</organism>
<dbReference type="SUPFAM" id="SSF56300">
    <property type="entry name" value="Metallo-dependent phosphatases"/>
    <property type="match status" value="1"/>
</dbReference>
<dbReference type="PANTHER" id="PTHR12905">
    <property type="entry name" value="METALLOPHOSPHOESTERASE"/>
    <property type="match status" value="1"/>
</dbReference>
<dbReference type="InterPro" id="IPR051693">
    <property type="entry name" value="UPF0046_metallophosphoest"/>
</dbReference>
<accession>A0AAW0RIX8</accession>
<proteinExistence type="predicted"/>